<evidence type="ECO:0000256" key="5">
    <source>
        <dbReference type="ARBA" id="ARBA00023040"/>
    </source>
</evidence>
<evidence type="ECO:0000256" key="3">
    <source>
        <dbReference type="ARBA" id="ARBA00022692"/>
    </source>
</evidence>
<feature type="domain" description="G-protein coupled receptors family 1 profile" evidence="11">
    <location>
        <begin position="19"/>
        <end position="273"/>
    </location>
</feature>
<sequence>WPLSFSFLHALLGILIPLTNVTVIVVVYKLLKKKHAKSYIFIINLAAADMLVGLMCIVEALDDLYDDDFDKNITFCLIRICLTITPCISSILTLLLISLDRYLAVRLPLHYHRFVCTRAILVVLLLLWSWSFFMGHLPLISPSLQQSNYTGYCGLLYSAKSEYLFILCFTVFIPALASIIFLHLSLGWIAFIQHRLIWKTWPTPTTSILLYMRHFKAARTVLIVIICFALSWGPYYITGVIQARCPDCDLKDLLKDLLFLLGETNSLMNPLIYTFYSKDIRSYLSKLFSLTLQRKRNNGEGIKKGSLHILLTLTQTHINLDLITNWNLTDFL</sequence>
<dbReference type="GO" id="GO:0005886">
    <property type="term" value="C:plasma membrane"/>
    <property type="evidence" value="ECO:0007669"/>
    <property type="project" value="UniProtKB-SubCell"/>
</dbReference>
<dbReference type="GeneTree" id="ENSGT01120000271896"/>
<feature type="transmembrane region" description="Helical" evidence="10">
    <location>
        <begin position="111"/>
        <end position="133"/>
    </location>
</feature>
<keyword evidence="13" id="KW-1185">Reference proteome</keyword>
<evidence type="ECO:0000256" key="6">
    <source>
        <dbReference type="ARBA" id="ARBA00023136"/>
    </source>
</evidence>
<evidence type="ECO:0000256" key="10">
    <source>
        <dbReference type="SAM" id="Phobius"/>
    </source>
</evidence>
<keyword evidence="5 9" id="KW-0297">G-protein coupled receptor</keyword>
<keyword evidence="3 9" id="KW-0812">Transmembrane</keyword>
<accession>A0A8C4S2V4</accession>
<comment type="similarity">
    <text evidence="9">Belongs to the G-protein coupled receptor 1 family.</text>
</comment>
<reference evidence="12" key="1">
    <citation type="submission" date="2021-06" db="EMBL/GenBank/DDBJ databases">
        <authorList>
            <consortium name="Wellcome Sanger Institute Data Sharing"/>
        </authorList>
    </citation>
    <scope>NUCLEOTIDE SEQUENCE [LARGE SCALE GENOMIC DNA]</scope>
</reference>
<keyword evidence="7 9" id="KW-0675">Receptor</keyword>
<dbReference type="Ensembl" id="ENSECRT00000011627.1">
    <property type="protein sequence ID" value="ENSECRP00000011440.1"/>
    <property type="gene ID" value="ENSECRG00000007623.1"/>
</dbReference>
<evidence type="ECO:0000256" key="4">
    <source>
        <dbReference type="ARBA" id="ARBA00022989"/>
    </source>
</evidence>
<evidence type="ECO:0000259" key="11">
    <source>
        <dbReference type="PROSITE" id="PS50262"/>
    </source>
</evidence>
<reference evidence="12" key="3">
    <citation type="submission" date="2025-09" db="UniProtKB">
        <authorList>
            <consortium name="Ensembl"/>
        </authorList>
    </citation>
    <scope>IDENTIFICATION</scope>
</reference>
<feature type="transmembrane region" description="Helical" evidence="10">
    <location>
        <begin position="164"/>
        <end position="191"/>
    </location>
</feature>
<dbReference type="PRINTS" id="PR00237">
    <property type="entry name" value="GPCRRHODOPSN"/>
</dbReference>
<evidence type="ECO:0000256" key="9">
    <source>
        <dbReference type="RuleBase" id="RU000688"/>
    </source>
</evidence>
<name>A0A8C4S2V4_ERPCA</name>
<feature type="transmembrane region" description="Helical" evidence="10">
    <location>
        <begin position="217"/>
        <end position="237"/>
    </location>
</feature>
<protein>
    <recommendedName>
        <fullName evidence="11">G-protein coupled receptors family 1 profile domain-containing protein</fullName>
    </recommendedName>
</protein>
<keyword evidence="6 10" id="KW-0472">Membrane</keyword>
<feature type="transmembrane region" description="Helical" evidence="10">
    <location>
        <begin position="257"/>
        <end position="276"/>
    </location>
</feature>
<dbReference type="Proteomes" id="UP000694620">
    <property type="component" value="Chromosome 2"/>
</dbReference>
<evidence type="ECO:0000256" key="1">
    <source>
        <dbReference type="ARBA" id="ARBA00004651"/>
    </source>
</evidence>
<evidence type="ECO:0000313" key="12">
    <source>
        <dbReference type="Ensembl" id="ENSECRP00000011440.1"/>
    </source>
</evidence>
<dbReference type="PROSITE" id="PS50262">
    <property type="entry name" value="G_PROTEIN_RECEP_F1_2"/>
    <property type="match status" value="1"/>
</dbReference>
<feature type="transmembrane region" description="Helical" evidence="10">
    <location>
        <begin position="72"/>
        <end position="99"/>
    </location>
</feature>
<evidence type="ECO:0000256" key="7">
    <source>
        <dbReference type="ARBA" id="ARBA00023170"/>
    </source>
</evidence>
<comment type="subcellular location">
    <subcellularLocation>
        <location evidence="1">Cell membrane</location>
        <topology evidence="1">Multi-pass membrane protein</topology>
    </subcellularLocation>
</comment>
<dbReference type="Pfam" id="PF00001">
    <property type="entry name" value="7tm_1"/>
    <property type="match status" value="1"/>
</dbReference>
<organism evidence="12 13">
    <name type="scientific">Erpetoichthys calabaricus</name>
    <name type="common">Rope fish</name>
    <name type="synonym">Calamoichthys calabaricus</name>
    <dbReference type="NCBI Taxonomy" id="27687"/>
    <lineage>
        <taxon>Eukaryota</taxon>
        <taxon>Metazoa</taxon>
        <taxon>Chordata</taxon>
        <taxon>Craniata</taxon>
        <taxon>Vertebrata</taxon>
        <taxon>Euteleostomi</taxon>
        <taxon>Actinopterygii</taxon>
        <taxon>Polypteriformes</taxon>
        <taxon>Polypteridae</taxon>
        <taxon>Erpetoichthys</taxon>
    </lineage>
</organism>
<dbReference type="GO" id="GO:0004930">
    <property type="term" value="F:G protein-coupled receptor activity"/>
    <property type="evidence" value="ECO:0007669"/>
    <property type="project" value="UniProtKB-KW"/>
</dbReference>
<evidence type="ECO:0000256" key="8">
    <source>
        <dbReference type="ARBA" id="ARBA00023224"/>
    </source>
</evidence>
<dbReference type="AlphaFoldDB" id="A0A8C4S2V4"/>
<evidence type="ECO:0000256" key="2">
    <source>
        <dbReference type="ARBA" id="ARBA00022475"/>
    </source>
</evidence>
<keyword evidence="8 9" id="KW-0807">Transducer</keyword>
<feature type="transmembrane region" description="Helical" evidence="10">
    <location>
        <begin position="6"/>
        <end position="27"/>
    </location>
</feature>
<evidence type="ECO:0000313" key="13">
    <source>
        <dbReference type="Proteomes" id="UP000694620"/>
    </source>
</evidence>
<dbReference type="Gene3D" id="1.20.1070.10">
    <property type="entry name" value="Rhodopsin 7-helix transmembrane proteins"/>
    <property type="match status" value="1"/>
</dbReference>
<proteinExistence type="inferred from homology"/>
<dbReference type="InterPro" id="IPR000276">
    <property type="entry name" value="GPCR_Rhodpsn"/>
</dbReference>
<reference evidence="12" key="2">
    <citation type="submission" date="2025-08" db="UniProtKB">
        <authorList>
            <consortium name="Ensembl"/>
        </authorList>
    </citation>
    <scope>IDENTIFICATION</scope>
</reference>
<keyword evidence="4 10" id="KW-1133">Transmembrane helix</keyword>
<keyword evidence="2" id="KW-1003">Cell membrane</keyword>
<feature type="transmembrane region" description="Helical" evidence="10">
    <location>
        <begin position="39"/>
        <end position="60"/>
    </location>
</feature>
<dbReference type="InterPro" id="IPR017452">
    <property type="entry name" value="GPCR_Rhodpsn_7TM"/>
</dbReference>
<dbReference type="SUPFAM" id="SSF81321">
    <property type="entry name" value="Family A G protein-coupled receptor-like"/>
    <property type="match status" value="1"/>
</dbReference>
<dbReference type="PANTHER" id="PTHR22750">
    <property type="entry name" value="G-PROTEIN COUPLED RECEPTOR"/>
    <property type="match status" value="1"/>
</dbReference>
<dbReference type="PROSITE" id="PS00237">
    <property type="entry name" value="G_PROTEIN_RECEP_F1_1"/>
    <property type="match status" value="1"/>
</dbReference>